<dbReference type="Pfam" id="PF13237">
    <property type="entry name" value="Fer4_10"/>
    <property type="match status" value="1"/>
</dbReference>
<protein>
    <submittedName>
        <fullName evidence="6">Ferredoxin</fullName>
    </submittedName>
</protein>
<evidence type="ECO:0000313" key="7">
    <source>
        <dbReference type="Proteomes" id="UP000346198"/>
    </source>
</evidence>
<dbReference type="GO" id="GO:0051539">
    <property type="term" value="F:4 iron, 4 sulfur cluster binding"/>
    <property type="evidence" value="ECO:0007669"/>
    <property type="project" value="UniProtKB-KW"/>
</dbReference>
<dbReference type="PROSITE" id="PS51379">
    <property type="entry name" value="4FE4S_FER_2"/>
    <property type="match status" value="2"/>
</dbReference>
<dbReference type="Gene3D" id="3.30.70.20">
    <property type="match status" value="1"/>
</dbReference>
<evidence type="ECO:0000256" key="3">
    <source>
        <dbReference type="ARBA" id="ARBA00023004"/>
    </source>
</evidence>
<evidence type="ECO:0000256" key="2">
    <source>
        <dbReference type="ARBA" id="ARBA00022723"/>
    </source>
</evidence>
<keyword evidence="4" id="KW-0411">Iron-sulfur</keyword>
<dbReference type="InterPro" id="IPR017896">
    <property type="entry name" value="4Fe4S_Fe-S-bd"/>
</dbReference>
<dbReference type="RefSeq" id="WP_136063760.1">
    <property type="nucleotide sequence ID" value="NZ_CAAHFH010000002.1"/>
</dbReference>
<evidence type="ECO:0000259" key="5">
    <source>
        <dbReference type="PROSITE" id="PS51379"/>
    </source>
</evidence>
<dbReference type="InterPro" id="IPR017900">
    <property type="entry name" value="4Fe4S_Fe_S_CS"/>
</dbReference>
<proteinExistence type="predicted"/>
<dbReference type="Proteomes" id="UP000346198">
    <property type="component" value="Unassembled WGS sequence"/>
</dbReference>
<dbReference type="EMBL" id="CAAHFH010000002">
    <property type="protein sequence ID" value="VGO22377.1"/>
    <property type="molecule type" value="Genomic_DNA"/>
</dbReference>
<keyword evidence="3" id="KW-0408">Iron</keyword>
<evidence type="ECO:0000256" key="4">
    <source>
        <dbReference type="ARBA" id="ARBA00023014"/>
    </source>
</evidence>
<dbReference type="PROSITE" id="PS00198">
    <property type="entry name" value="4FE4S_FER_1"/>
    <property type="match status" value="2"/>
</dbReference>
<sequence>MPWIHSPTCAGCGICEPSCPAGAIEVHKQKAELNQENCIRCGICHSVCPQNAVRHDSELIPGEINKNMEWVAKLHTHPYYAHDPEKQKQLTARLKKHFNKTIKVAQQTLEKLP</sequence>
<evidence type="ECO:0000313" key="6">
    <source>
        <dbReference type="EMBL" id="VGO22377.1"/>
    </source>
</evidence>
<feature type="domain" description="4Fe-4S ferredoxin-type" evidence="5">
    <location>
        <begin position="29"/>
        <end position="58"/>
    </location>
</feature>
<dbReference type="InterPro" id="IPR050157">
    <property type="entry name" value="PSI_iron-sulfur_center"/>
</dbReference>
<accession>A0A6C2UT35</accession>
<organism evidence="6 7">
    <name type="scientific">Pontiella sulfatireligans</name>
    <dbReference type="NCBI Taxonomy" id="2750658"/>
    <lineage>
        <taxon>Bacteria</taxon>
        <taxon>Pseudomonadati</taxon>
        <taxon>Kiritimatiellota</taxon>
        <taxon>Kiritimatiellia</taxon>
        <taxon>Kiritimatiellales</taxon>
        <taxon>Pontiellaceae</taxon>
        <taxon>Pontiella</taxon>
    </lineage>
</organism>
<reference evidence="6 7" key="1">
    <citation type="submission" date="2019-04" db="EMBL/GenBank/DDBJ databases">
        <authorList>
            <person name="Van Vliet M D."/>
        </authorList>
    </citation>
    <scope>NUCLEOTIDE SEQUENCE [LARGE SCALE GENOMIC DNA]</scope>
    <source>
        <strain evidence="6 7">F21</strain>
    </source>
</reference>
<dbReference type="SUPFAM" id="SSF54862">
    <property type="entry name" value="4Fe-4S ferredoxins"/>
    <property type="match status" value="1"/>
</dbReference>
<feature type="domain" description="4Fe-4S ferredoxin-type" evidence="5">
    <location>
        <begin position="1"/>
        <end position="28"/>
    </location>
</feature>
<gene>
    <name evidence="6" type="ORF">SCARR_04460</name>
</gene>
<evidence type="ECO:0000256" key="1">
    <source>
        <dbReference type="ARBA" id="ARBA00022485"/>
    </source>
</evidence>
<keyword evidence="7" id="KW-1185">Reference proteome</keyword>
<dbReference type="PANTHER" id="PTHR24960">
    <property type="entry name" value="PHOTOSYSTEM I IRON-SULFUR CENTER-RELATED"/>
    <property type="match status" value="1"/>
</dbReference>
<dbReference type="GO" id="GO:0046872">
    <property type="term" value="F:metal ion binding"/>
    <property type="evidence" value="ECO:0007669"/>
    <property type="project" value="UniProtKB-KW"/>
</dbReference>
<dbReference type="PANTHER" id="PTHR24960:SF79">
    <property type="entry name" value="PHOTOSYSTEM I IRON-SULFUR CENTER"/>
    <property type="match status" value="1"/>
</dbReference>
<dbReference type="AlphaFoldDB" id="A0A6C2UT35"/>
<keyword evidence="2" id="KW-0479">Metal-binding</keyword>
<keyword evidence="1" id="KW-0004">4Fe-4S</keyword>
<name>A0A6C2UT35_9BACT</name>